<evidence type="ECO:0000313" key="1">
    <source>
        <dbReference type="EMBL" id="KIM44675.1"/>
    </source>
</evidence>
<dbReference type="HOGENOM" id="CLU_1138112_0_0_1"/>
<keyword evidence="2" id="KW-1185">Reference proteome</keyword>
<organism evidence="1 2">
    <name type="scientific">Hebeloma cylindrosporum</name>
    <dbReference type="NCBI Taxonomy" id="76867"/>
    <lineage>
        <taxon>Eukaryota</taxon>
        <taxon>Fungi</taxon>
        <taxon>Dikarya</taxon>
        <taxon>Basidiomycota</taxon>
        <taxon>Agaricomycotina</taxon>
        <taxon>Agaricomycetes</taxon>
        <taxon>Agaricomycetidae</taxon>
        <taxon>Agaricales</taxon>
        <taxon>Agaricineae</taxon>
        <taxon>Hymenogastraceae</taxon>
        <taxon>Hebeloma</taxon>
    </lineage>
</organism>
<sequence length="244" mass="28399">MAATYQNRTLRAMERMSAARRTLVDKTLSPIPNYLCVFLRGIRIGLGRTEWIQNVEGRAEANTFYTEIYFDTPRLRLPFLKTIHFGKDEQSVSLNDKSFFNVHGFHPSDIAAQIMLCLDQYDATLALVDDAVWSIFSQQLSKEKREVQRDALTFTCTRGCSFDDLCSIFEDVFNLYEVVNDQGVLTLSRISEERIIKDTWRSRFRRWLSGGKKVHGGNIFKELFRQGQFHFKTNDALRSRNRMV</sequence>
<dbReference type="OrthoDB" id="3222453at2759"/>
<reference evidence="1 2" key="1">
    <citation type="submission" date="2014-04" db="EMBL/GenBank/DDBJ databases">
        <authorList>
            <consortium name="DOE Joint Genome Institute"/>
            <person name="Kuo A."/>
            <person name="Gay G."/>
            <person name="Dore J."/>
            <person name="Kohler A."/>
            <person name="Nagy L.G."/>
            <person name="Floudas D."/>
            <person name="Copeland A."/>
            <person name="Barry K.W."/>
            <person name="Cichocki N."/>
            <person name="Veneault-Fourrey C."/>
            <person name="LaButti K."/>
            <person name="Lindquist E.A."/>
            <person name="Lipzen A."/>
            <person name="Lundell T."/>
            <person name="Morin E."/>
            <person name="Murat C."/>
            <person name="Sun H."/>
            <person name="Tunlid A."/>
            <person name="Henrissat B."/>
            <person name="Grigoriev I.V."/>
            <person name="Hibbett D.S."/>
            <person name="Martin F."/>
            <person name="Nordberg H.P."/>
            <person name="Cantor M.N."/>
            <person name="Hua S.X."/>
        </authorList>
    </citation>
    <scope>NUCLEOTIDE SEQUENCE [LARGE SCALE GENOMIC DNA]</scope>
    <source>
        <strain evidence="2">h7</strain>
    </source>
</reference>
<dbReference type="EMBL" id="KN831773">
    <property type="protein sequence ID" value="KIM44675.1"/>
    <property type="molecule type" value="Genomic_DNA"/>
</dbReference>
<evidence type="ECO:0000313" key="2">
    <source>
        <dbReference type="Proteomes" id="UP000053424"/>
    </source>
</evidence>
<proteinExistence type="predicted"/>
<dbReference type="AlphaFoldDB" id="A0A0C3C750"/>
<name>A0A0C3C750_HEBCY</name>
<accession>A0A0C3C750</accession>
<dbReference type="Proteomes" id="UP000053424">
    <property type="component" value="Unassembled WGS sequence"/>
</dbReference>
<gene>
    <name evidence="1" type="ORF">M413DRAFT_359368</name>
</gene>
<reference evidence="2" key="2">
    <citation type="submission" date="2015-01" db="EMBL/GenBank/DDBJ databases">
        <title>Evolutionary Origins and Diversification of the Mycorrhizal Mutualists.</title>
        <authorList>
            <consortium name="DOE Joint Genome Institute"/>
            <consortium name="Mycorrhizal Genomics Consortium"/>
            <person name="Kohler A."/>
            <person name="Kuo A."/>
            <person name="Nagy L.G."/>
            <person name="Floudas D."/>
            <person name="Copeland A."/>
            <person name="Barry K.W."/>
            <person name="Cichocki N."/>
            <person name="Veneault-Fourrey C."/>
            <person name="LaButti K."/>
            <person name="Lindquist E.A."/>
            <person name="Lipzen A."/>
            <person name="Lundell T."/>
            <person name="Morin E."/>
            <person name="Murat C."/>
            <person name="Riley R."/>
            <person name="Ohm R."/>
            <person name="Sun H."/>
            <person name="Tunlid A."/>
            <person name="Henrissat B."/>
            <person name="Grigoriev I.V."/>
            <person name="Hibbett D.S."/>
            <person name="Martin F."/>
        </authorList>
    </citation>
    <scope>NUCLEOTIDE SEQUENCE [LARGE SCALE GENOMIC DNA]</scope>
    <source>
        <strain evidence="2">h7</strain>
    </source>
</reference>
<protein>
    <submittedName>
        <fullName evidence="1">Uncharacterized protein</fullName>
    </submittedName>
</protein>